<comment type="caution">
    <text evidence="2">The sequence shown here is derived from an EMBL/GenBank/DDBJ whole genome shotgun (WGS) entry which is preliminary data.</text>
</comment>
<sequence>EEKTKKTSSKNRKDTTDTSNNLSTDVVNSITDSLSHSSRTTNKVESPPN</sequence>
<reference evidence="2" key="1">
    <citation type="submission" date="2021-02" db="EMBL/GenBank/DDBJ databases">
        <authorList>
            <person name="Nowell W R."/>
        </authorList>
    </citation>
    <scope>NUCLEOTIDE SEQUENCE</scope>
</reference>
<evidence type="ECO:0000256" key="1">
    <source>
        <dbReference type="SAM" id="MobiDB-lite"/>
    </source>
</evidence>
<dbReference type="Proteomes" id="UP000681720">
    <property type="component" value="Unassembled WGS sequence"/>
</dbReference>
<feature type="compositionally biased region" description="Polar residues" evidence="1">
    <location>
        <begin position="26"/>
        <end position="49"/>
    </location>
</feature>
<proteinExistence type="predicted"/>
<accession>A0A8S2SIY5</accession>
<feature type="compositionally biased region" description="Basic and acidic residues" evidence="1">
    <location>
        <begin position="1"/>
        <end position="16"/>
    </location>
</feature>
<dbReference type="EMBL" id="CAJOBJ010023880">
    <property type="protein sequence ID" value="CAF4231931.1"/>
    <property type="molecule type" value="Genomic_DNA"/>
</dbReference>
<dbReference type="AlphaFoldDB" id="A0A8S2SIY5"/>
<feature type="region of interest" description="Disordered" evidence="1">
    <location>
        <begin position="1"/>
        <end position="49"/>
    </location>
</feature>
<protein>
    <submittedName>
        <fullName evidence="2">Uncharacterized protein</fullName>
    </submittedName>
</protein>
<evidence type="ECO:0000313" key="3">
    <source>
        <dbReference type="EMBL" id="CAF5177527.1"/>
    </source>
</evidence>
<gene>
    <name evidence="3" type="ORF">BYL167_LOCUS78442</name>
    <name evidence="2" type="ORF">GIL414_LOCUS22879</name>
</gene>
<evidence type="ECO:0000313" key="2">
    <source>
        <dbReference type="EMBL" id="CAF4231931.1"/>
    </source>
</evidence>
<name>A0A8S2SIY5_9BILA</name>
<dbReference type="EMBL" id="CAJOBH010287932">
    <property type="protein sequence ID" value="CAF5177527.1"/>
    <property type="molecule type" value="Genomic_DNA"/>
</dbReference>
<organism evidence="2 4">
    <name type="scientific">Rotaria magnacalcarata</name>
    <dbReference type="NCBI Taxonomy" id="392030"/>
    <lineage>
        <taxon>Eukaryota</taxon>
        <taxon>Metazoa</taxon>
        <taxon>Spiralia</taxon>
        <taxon>Gnathifera</taxon>
        <taxon>Rotifera</taxon>
        <taxon>Eurotatoria</taxon>
        <taxon>Bdelloidea</taxon>
        <taxon>Philodinida</taxon>
        <taxon>Philodinidae</taxon>
        <taxon>Rotaria</taxon>
    </lineage>
</organism>
<dbReference type="Proteomes" id="UP000681967">
    <property type="component" value="Unassembled WGS sequence"/>
</dbReference>
<feature type="non-terminal residue" evidence="2">
    <location>
        <position position="49"/>
    </location>
</feature>
<feature type="non-terminal residue" evidence="2">
    <location>
        <position position="1"/>
    </location>
</feature>
<evidence type="ECO:0000313" key="4">
    <source>
        <dbReference type="Proteomes" id="UP000681720"/>
    </source>
</evidence>